<evidence type="ECO:0000313" key="10">
    <source>
        <dbReference type="Proteomes" id="UP000037460"/>
    </source>
</evidence>
<dbReference type="Proteomes" id="UP000037460">
    <property type="component" value="Unassembled WGS sequence"/>
</dbReference>
<protein>
    <recommendedName>
        <fullName evidence="2">site-specific DNA-methyltransferase (cytosine-N(4)-specific)</fullName>
        <ecNumber evidence="2">2.1.1.113</ecNumber>
    </recommendedName>
</protein>
<dbReference type="SUPFAM" id="SSF53335">
    <property type="entry name" value="S-adenosyl-L-methionine-dependent methyltransferases"/>
    <property type="match status" value="1"/>
</dbReference>
<feature type="compositionally biased region" description="Acidic residues" evidence="8">
    <location>
        <begin position="25"/>
        <end position="34"/>
    </location>
</feature>
<evidence type="ECO:0000256" key="6">
    <source>
        <dbReference type="ARBA" id="ARBA00022747"/>
    </source>
</evidence>
<comment type="similarity">
    <text evidence="1">Belongs to the N(4)/N(6)-methyltransferase family. N(4) subfamily.</text>
</comment>
<keyword evidence="10" id="KW-1185">Reference proteome</keyword>
<keyword evidence="5" id="KW-0949">S-adenosyl-L-methionine</keyword>
<organism evidence="9 10">
    <name type="scientific">Chrysochromulina tobinii</name>
    <dbReference type="NCBI Taxonomy" id="1460289"/>
    <lineage>
        <taxon>Eukaryota</taxon>
        <taxon>Haptista</taxon>
        <taxon>Haptophyta</taxon>
        <taxon>Prymnesiophyceae</taxon>
        <taxon>Prymnesiales</taxon>
        <taxon>Chrysochromulinaceae</taxon>
        <taxon>Chrysochromulina</taxon>
    </lineage>
</organism>
<evidence type="ECO:0000313" key="9">
    <source>
        <dbReference type="EMBL" id="KOO30151.1"/>
    </source>
</evidence>
<dbReference type="EC" id="2.1.1.113" evidence="2"/>
<sequence>MRAVDERDDGSPPADPGAPGSDAIGSDDELEGTGEADSSSIEWRPGLNARNLERQTKLDGGRRDDATTYASWEPLRHAMEAELADAAGANAGAGAASMSSPADPSPLWFCFAAAQQRSARYRFRDPLATFDATVEDYLRAARALRAHTPAAILGAARPVSLLLADARELSLADAGLPLADAVLTSPPYAGVYDYQSYAREERARLGARGDAPLMGLAGTPDGRDWPDAWRSSHEMGARRAMRKMRAPSAFVGAWESDQRSWLAAMKGNLRPGGRAALLVGDGEQSIDALLSTTQAAEDVGLRFVASATISSTAKPHERYRGKRRPEHAILLERPA</sequence>
<keyword evidence="3 9" id="KW-0489">Methyltransferase</keyword>
<comment type="caution">
    <text evidence="9">The sequence shown here is derived from an EMBL/GenBank/DDBJ whole genome shotgun (WGS) entry which is preliminary data.</text>
</comment>
<evidence type="ECO:0000256" key="2">
    <source>
        <dbReference type="ARBA" id="ARBA00012185"/>
    </source>
</evidence>
<evidence type="ECO:0000256" key="8">
    <source>
        <dbReference type="SAM" id="MobiDB-lite"/>
    </source>
</evidence>
<name>A0A0M0JTY2_9EUKA</name>
<dbReference type="OrthoDB" id="418661at2759"/>
<dbReference type="GO" id="GO:0015667">
    <property type="term" value="F:site-specific DNA-methyltransferase (cytosine-N4-specific) activity"/>
    <property type="evidence" value="ECO:0007669"/>
    <property type="project" value="UniProtKB-EC"/>
</dbReference>
<keyword evidence="4 9" id="KW-0808">Transferase</keyword>
<gene>
    <name evidence="9" type="ORF">Ctob_006112</name>
</gene>
<dbReference type="GO" id="GO:0003677">
    <property type="term" value="F:DNA binding"/>
    <property type="evidence" value="ECO:0007669"/>
    <property type="project" value="InterPro"/>
</dbReference>
<accession>A0A0M0JTY2</accession>
<evidence type="ECO:0000256" key="5">
    <source>
        <dbReference type="ARBA" id="ARBA00022691"/>
    </source>
</evidence>
<evidence type="ECO:0000256" key="1">
    <source>
        <dbReference type="ARBA" id="ARBA00010203"/>
    </source>
</evidence>
<evidence type="ECO:0000256" key="4">
    <source>
        <dbReference type="ARBA" id="ARBA00022679"/>
    </source>
</evidence>
<reference evidence="10" key="1">
    <citation type="journal article" date="2015" name="PLoS Genet.">
        <title>Genome Sequence and Transcriptome Analyses of Chrysochromulina tobin: Metabolic Tools for Enhanced Algal Fitness in the Prominent Order Prymnesiales (Haptophyceae).</title>
        <authorList>
            <person name="Hovde B.T."/>
            <person name="Deodato C.R."/>
            <person name="Hunsperger H.M."/>
            <person name="Ryken S.A."/>
            <person name="Yost W."/>
            <person name="Jha R.K."/>
            <person name="Patterson J."/>
            <person name="Monnat R.J. Jr."/>
            <person name="Barlow S.B."/>
            <person name="Starkenburg S.R."/>
            <person name="Cattolico R.A."/>
        </authorList>
    </citation>
    <scope>NUCLEOTIDE SEQUENCE</scope>
    <source>
        <strain evidence="10">CCMP291</strain>
    </source>
</reference>
<dbReference type="AlphaFoldDB" id="A0A0M0JTY2"/>
<dbReference type="GO" id="GO:0032259">
    <property type="term" value="P:methylation"/>
    <property type="evidence" value="ECO:0007669"/>
    <property type="project" value="UniProtKB-KW"/>
</dbReference>
<evidence type="ECO:0000256" key="7">
    <source>
        <dbReference type="ARBA" id="ARBA00049120"/>
    </source>
</evidence>
<dbReference type="EMBL" id="JWZX01002279">
    <property type="protein sequence ID" value="KOO30151.1"/>
    <property type="molecule type" value="Genomic_DNA"/>
</dbReference>
<dbReference type="GO" id="GO:0009307">
    <property type="term" value="P:DNA restriction-modification system"/>
    <property type="evidence" value="ECO:0007669"/>
    <property type="project" value="UniProtKB-KW"/>
</dbReference>
<comment type="catalytic activity">
    <reaction evidence="7">
        <text>a 2'-deoxycytidine in DNA + S-adenosyl-L-methionine = an N(4)-methyl-2'-deoxycytidine in DNA + S-adenosyl-L-homocysteine + H(+)</text>
        <dbReference type="Rhea" id="RHEA:16857"/>
        <dbReference type="Rhea" id="RHEA-COMP:11369"/>
        <dbReference type="Rhea" id="RHEA-COMP:13674"/>
        <dbReference type="ChEBI" id="CHEBI:15378"/>
        <dbReference type="ChEBI" id="CHEBI:57856"/>
        <dbReference type="ChEBI" id="CHEBI:59789"/>
        <dbReference type="ChEBI" id="CHEBI:85452"/>
        <dbReference type="ChEBI" id="CHEBI:137933"/>
        <dbReference type="EC" id="2.1.1.113"/>
    </reaction>
</comment>
<dbReference type="PROSITE" id="PS00093">
    <property type="entry name" value="N4_MTASE"/>
    <property type="match status" value="1"/>
</dbReference>
<evidence type="ECO:0000256" key="3">
    <source>
        <dbReference type="ARBA" id="ARBA00022603"/>
    </source>
</evidence>
<feature type="region of interest" description="Disordered" evidence="8">
    <location>
        <begin position="314"/>
        <end position="335"/>
    </location>
</feature>
<feature type="compositionally biased region" description="Basic and acidic residues" evidence="8">
    <location>
        <begin position="326"/>
        <end position="335"/>
    </location>
</feature>
<feature type="region of interest" description="Disordered" evidence="8">
    <location>
        <begin position="1"/>
        <end position="47"/>
    </location>
</feature>
<keyword evidence="6" id="KW-0680">Restriction system</keyword>
<dbReference type="InterPro" id="IPR017985">
    <property type="entry name" value="MeTrfase_CN4_CS"/>
</dbReference>
<proteinExistence type="inferred from homology"/>
<dbReference type="InterPro" id="IPR029063">
    <property type="entry name" value="SAM-dependent_MTases_sf"/>
</dbReference>
<dbReference type="Gene3D" id="3.40.50.150">
    <property type="entry name" value="Vaccinia Virus protein VP39"/>
    <property type="match status" value="1"/>
</dbReference>